<dbReference type="InterPro" id="IPR017850">
    <property type="entry name" value="Alkaline_phosphatase_core_sf"/>
</dbReference>
<evidence type="ECO:0000256" key="1">
    <source>
        <dbReference type="ARBA" id="ARBA00000370"/>
    </source>
</evidence>
<dbReference type="GO" id="GO:0004619">
    <property type="term" value="F:phosphoglycerate mutase activity"/>
    <property type="evidence" value="ECO:0007669"/>
    <property type="project" value="UniProtKB-EC"/>
</dbReference>
<dbReference type="GO" id="GO:0046872">
    <property type="term" value="F:metal ion binding"/>
    <property type="evidence" value="ECO:0007669"/>
    <property type="project" value="InterPro"/>
</dbReference>
<dbReference type="PIRSF" id="PIRSF006392">
    <property type="entry name" value="IPGAM_arch"/>
    <property type="match status" value="1"/>
</dbReference>
<gene>
    <name evidence="8" type="ORF">H8718_12910</name>
</gene>
<comment type="catalytic activity">
    <reaction evidence="1">
        <text>(2R)-2-phosphoglycerate = (2R)-3-phosphoglycerate</text>
        <dbReference type="Rhea" id="RHEA:15901"/>
        <dbReference type="ChEBI" id="CHEBI:58272"/>
        <dbReference type="ChEBI" id="CHEBI:58289"/>
        <dbReference type="EC" id="5.4.2.12"/>
    </reaction>
</comment>
<evidence type="ECO:0000256" key="5">
    <source>
        <dbReference type="ARBA" id="ARBA00023152"/>
    </source>
</evidence>
<evidence type="ECO:0000256" key="6">
    <source>
        <dbReference type="ARBA" id="ARBA00023235"/>
    </source>
</evidence>
<dbReference type="NCBIfam" id="TIGR02535">
    <property type="entry name" value="hyp_Hser_kinase"/>
    <property type="match status" value="1"/>
</dbReference>
<comment type="similarity">
    <text evidence="4">Belongs to the BPG-independent phosphoglycerate mutase family. A-PGAM subfamily.</text>
</comment>
<proteinExistence type="inferred from homology"/>
<comment type="pathway">
    <text evidence="3">Carbohydrate degradation.</text>
</comment>
<accession>A0A926ELU9</accession>
<evidence type="ECO:0000256" key="3">
    <source>
        <dbReference type="ARBA" id="ARBA00004921"/>
    </source>
</evidence>
<dbReference type="InterPro" id="IPR006124">
    <property type="entry name" value="Metalloenzyme"/>
</dbReference>
<dbReference type="Gene3D" id="3.30.70.2130">
    <property type="entry name" value="Metalloenzyme domain"/>
    <property type="match status" value="1"/>
</dbReference>
<evidence type="ECO:0000313" key="9">
    <source>
        <dbReference type="Proteomes" id="UP000655830"/>
    </source>
</evidence>
<dbReference type="EMBL" id="JACRSY010000021">
    <property type="protein sequence ID" value="MBC8580428.1"/>
    <property type="molecule type" value="Genomic_DNA"/>
</dbReference>
<dbReference type="RefSeq" id="WP_249333216.1">
    <property type="nucleotide sequence ID" value="NZ_JACRSY010000021.1"/>
</dbReference>
<dbReference type="Pfam" id="PF01676">
    <property type="entry name" value="Metalloenzyme"/>
    <property type="match status" value="1"/>
</dbReference>
<evidence type="ECO:0000256" key="4">
    <source>
        <dbReference type="ARBA" id="ARBA00005524"/>
    </source>
</evidence>
<keyword evidence="6 8" id="KW-0413">Isomerase</keyword>
<keyword evidence="5" id="KW-0324">Glycolysis</keyword>
<dbReference type="InterPro" id="IPR004456">
    <property type="entry name" value="Pglycerate_mutase_ApgM"/>
</dbReference>
<dbReference type="NCBIfam" id="NF003242">
    <property type="entry name" value="PRK04200.1"/>
    <property type="match status" value="1"/>
</dbReference>
<protein>
    <submittedName>
        <fullName evidence="8">Cofactor-independent phosphoglycerate mutase</fullName>
        <ecNumber evidence="8">5.4.2.12</ecNumber>
    </submittedName>
</protein>
<dbReference type="Pfam" id="PF10143">
    <property type="entry name" value="PhosphMutase"/>
    <property type="match status" value="1"/>
</dbReference>
<dbReference type="Proteomes" id="UP000655830">
    <property type="component" value="Unassembled WGS sequence"/>
</dbReference>
<dbReference type="AlphaFoldDB" id="A0A926ELU9"/>
<comment type="caution">
    <text evidence="8">The sequence shown here is derived from an EMBL/GenBank/DDBJ whole genome shotgun (WGS) entry which is preliminary data.</text>
</comment>
<evidence type="ECO:0000259" key="7">
    <source>
        <dbReference type="Pfam" id="PF01676"/>
    </source>
</evidence>
<reference evidence="8" key="1">
    <citation type="submission" date="2020-08" db="EMBL/GenBank/DDBJ databases">
        <title>Genome public.</title>
        <authorList>
            <person name="Liu C."/>
            <person name="Sun Q."/>
        </authorList>
    </citation>
    <scope>NUCLEOTIDE SEQUENCE</scope>
    <source>
        <strain evidence="8">NSJ-12</strain>
    </source>
</reference>
<keyword evidence="9" id="KW-1185">Reference proteome</keyword>
<feature type="domain" description="Metalloenzyme" evidence="7">
    <location>
        <begin position="1"/>
        <end position="391"/>
    </location>
</feature>
<comment type="function">
    <text evidence="2">Catalyzes the interconversion of 2-phosphoglycerate and 3-phosphoglycerate.</text>
</comment>
<dbReference type="SUPFAM" id="SSF53649">
    <property type="entry name" value="Alkaline phosphatase-like"/>
    <property type="match status" value="1"/>
</dbReference>
<dbReference type="GO" id="GO:0006096">
    <property type="term" value="P:glycolytic process"/>
    <property type="evidence" value="ECO:0007669"/>
    <property type="project" value="UniProtKB-KW"/>
</dbReference>
<dbReference type="InterPro" id="IPR042253">
    <property type="entry name" value="Pglycerate_mutase_ApgM_sf"/>
</dbReference>
<evidence type="ECO:0000313" key="8">
    <source>
        <dbReference type="EMBL" id="MBC8580428.1"/>
    </source>
</evidence>
<evidence type="ECO:0000256" key="2">
    <source>
        <dbReference type="ARBA" id="ARBA00002315"/>
    </source>
</evidence>
<name>A0A926ELU9_9FIRM</name>
<dbReference type="NCBIfam" id="TIGR00306">
    <property type="entry name" value="apgM"/>
    <property type="match status" value="1"/>
</dbReference>
<dbReference type="EC" id="5.4.2.12" evidence="8"/>
<dbReference type="CDD" id="cd16011">
    <property type="entry name" value="iPGM_like"/>
    <property type="match status" value="1"/>
</dbReference>
<dbReference type="Gene3D" id="3.40.720.10">
    <property type="entry name" value="Alkaline Phosphatase, subunit A"/>
    <property type="match status" value="1"/>
</dbReference>
<organism evidence="8 9">
    <name type="scientific">Zhenhengia yiwuensis</name>
    <dbReference type="NCBI Taxonomy" id="2763666"/>
    <lineage>
        <taxon>Bacteria</taxon>
        <taxon>Bacillati</taxon>
        <taxon>Bacillota</taxon>
        <taxon>Clostridia</taxon>
        <taxon>Lachnospirales</taxon>
        <taxon>Lachnospiraceae</taxon>
        <taxon>Zhenhengia</taxon>
    </lineage>
</organism>
<dbReference type="PANTHER" id="PTHR31209">
    <property type="entry name" value="COFACTOR-INDEPENDENT PHOSPHOGLYCERATE MUTASE"/>
    <property type="match status" value="1"/>
</dbReference>
<dbReference type="PANTHER" id="PTHR31209:SF4">
    <property type="entry name" value="2,3-BISPHOSPHOGLYCERATE-INDEPENDENT PHOSPHOGLYCERATE MUTASE"/>
    <property type="match status" value="1"/>
</dbReference>
<sequence length="410" mass="45791">MKYVVVLADGMADERSAELGHKSPMEYAHTPYMDALAPYSEVGLVNTIPEGCAKGSDTANLAVLGYNPQKYNFGRSPLEALSMGVQLKESDVTFRMNLVTLSEEACYEEKKILDYSSDEITTEEASILIKVVQEAFGDRVKSFYPGMSYRHLLVWEKGSTNVQLTPPHDILGQIIGHYKPEGDHGSEIWAMMKASYNLLNHHPINEKRRDRGLKPANSIWIWGEGRKPHLPEFNKKYGVQGAVISAVDLIKGIGLGAGMRSIDVEGTTGNVHTNYKGKADAAIKALLEEECDFIYVHLEGPDECGHRGEMDNKILAIEQIDSKIIGPIIQALENAGEDYKLLVLPDHSTPVRLRTHTGEPVPYMIYNSTCKPIKSDKKLYNETYAKEEGSFINNGYELMRHFLKENNILV</sequence>
<dbReference type="InterPro" id="IPR023665">
    <property type="entry name" value="ApgAM_prokaryotes"/>
</dbReference>